<keyword evidence="11" id="KW-1185">Reference proteome</keyword>
<accession>A0A1I2JKC7</accession>
<keyword evidence="2" id="KW-1003">Cell membrane</keyword>
<dbReference type="InterPro" id="IPR000326">
    <property type="entry name" value="PAP2/HPO"/>
</dbReference>
<dbReference type="CDD" id="cd01610">
    <property type="entry name" value="PAP2_like"/>
    <property type="match status" value="1"/>
</dbReference>
<dbReference type="SUPFAM" id="SSF48317">
    <property type="entry name" value="Acid phosphatase/Vanadium-dependent haloperoxidase"/>
    <property type="match status" value="1"/>
</dbReference>
<evidence type="ECO:0000313" key="10">
    <source>
        <dbReference type="EMBL" id="TDN99023.1"/>
    </source>
</evidence>
<feature type="domain" description="Phosphatidic acid phosphatase type 2/haloperoxidase" evidence="8">
    <location>
        <begin position="89"/>
        <end position="204"/>
    </location>
</feature>
<dbReference type="Pfam" id="PF01569">
    <property type="entry name" value="PAP2"/>
    <property type="match status" value="1"/>
</dbReference>
<evidence type="ECO:0000313" key="12">
    <source>
        <dbReference type="Proteomes" id="UP000294848"/>
    </source>
</evidence>
<evidence type="ECO:0000256" key="5">
    <source>
        <dbReference type="ARBA" id="ARBA00022989"/>
    </source>
</evidence>
<evidence type="ECO:0000313" key="9">
    <source>
        <dbReference type="EMBL" id="SFF53121.1"/>
    </source>
</evidence>
<feature type="transmembrane region" description="Helical" evidence="7">
    <location>
        <begin position="21"/>
        <end position="39"/>
    </location>
</feature>
<dbReference type="PANTHER" id="PTHR14969:SF62">
    <property type="entry name" value="DECAPRENYLPHOSPHORYL-5-PHOSPHORIBOSE PHOSPHATASE RV3807C-RELATED"/>
    <property type="match status" value="1"/>
</dbReference>
<dbReference type="OrthoDB" id="9773582at2"/>
<reference evidence="9 11" key="1">
    <citation type="submission" date="2016-10" db="EMBL/GenBank/DDBJ databases">
        <authorList>
            <person name="de Groot N.N."/>
        </authorList>
    </citation>
    <scope>NUCLEOTIDE SEQUENCE [LARGE SCALE GENOMIC DNA]</scope>
    <source>
        <strain evidence="9 11">CGMCC 1.9156</strain>
    </source>
</reference>
<dbReference type="GO" id="GO:0005886">
    <property type="term" value="C:plasma membrane"/>
    <property type="evidence" value="ECO:0007669"/>
    <property type="project" value="UniProtKB-SubCell"/>
</dbReference>
<feature type="transmembrane region" description="Helical" evidence="7">
    <location>
        <begin position="59"/>
        <end position="81"/>
    </location>
</feature>
<dbReference type="EMBL" id="FONW01000008">
    <property type="protein sequence ID" value="SFF53121.1"/>
    <property type="molecule type" value="Genomic_DNA"/>
</dbReference>
<evidence type="ECO:0000313" key="11">
    <source>
        <dbReference type="Proteomes" id="UP000198964"/>
    </source>
</evidence>
<feature type="transmembrane region" description="Helical" evidence="7">
    <location>
        <begin position="88"/>
        <end position="109"/>
    </location>
</feature>
<keyword evidence="6 7" id="KW-0472">Membrane</keyword>
<dbReference type="AlphaFoldDB" id="A0A1I2JKC7"/>
<evidence type="ECO:0000256" key="3">
    <source>
        <dbReference type="ARBA" id="ARBA00022692"/>
    </source>
</evidence>
<evidence type="ECO:0000256" key="6">
    <source>
        <dbReference type="ARBA" id="ARBA00023136"/>
    </source>
</evidence>
<keyword evidence="3 7" id="KW-0812">Transmembrane</keyword>
<gene>
    <name evidence="10" type="ORF">DET52_107154</name>
    <name evidence="9" type="ORF">SAMN05216283_108177</name>
</gene>
<dbReference type="EMBL" id="SNWI01000007">
    <property type="protein sequence ID" value="TDN99023.1"/>
    <property type="molecule type" value="Genomic_DNA"/>
</dbReference>
<proteinExistence type="predicted"/>
<keyword evidence="5 7" id="KW-1133">Transmembrane helix</keyword>
<dbReference type="InterPro" id="IPR036938">
    <property type="entry name" value="PAP2/HPO_sf"/>
</dbReference>
<evidence type="ECO:0000256" key="1">
    <source>
        <dbReference type="ARBA" id="ARBA00004651"/>
    </source>
</evidence>
<comment type="subcellular location">
    <subcellularLocation>
        <location evidence="1">Cell membrane</location>
        <topology evidence="1">Multi-pass membrane protein</topology>
    </subcellularLocation>
</comment>
<dbReference type="GO" id="GO:0016787">
    <property type="term" value="F:hydrolase activity"/>
    <property type="evidence" value="ECO:0007669"/>
    <property type="project" value="UniProtKB-KW"/>
</dbReference>
<protein>
    <submittedName>
        <fullName evidence="9">Membrane-associated phospholipid phosphatase</fullName>
    </submittedName>
</protein>
<dbReference type="SMART" id="SM00014">
    <property type="entry name" value="acidPPc"/>
    <property type="match status" value="1"/>
</dbReference>
<dbReference type="PANTHER" id="PTHR14969">
    <property type="entry name" value="SPHINGOSINE-1-PHOSPHATE PHOSPHOHYDROLASE"/>
    <property type="match status" value="1"/>
</dbReference>
<dbReference type="RefSeq" id="WP_093920685.1">
    <property type="nucleotide sequence ID" value="NZ_FONW01000008.1"/>
</dbReference>
<evidence type="ECO:0000256" key="4">
    <source>
        <dbReference type="ARBA" id="ARBA00022801"/>
    </source>
</evidence>
<evidence type="ECO:0000256" key="2">
    <source>
        <dbReference type="ARBA" id="ARBA00022475"/>
    </source>
</evidence>
<feature type="transmembrane region" description="Helical" evidence="7">
    <location>
        <begin position="165"/>
        <end position="183"/>
    </location>
</feature>
<dbReference type="Gene3D" id="1.20.144.10">
    <property type="entry name" value="Phosphatidic acid phosphatase type 2/haloperoxidase"/>
    <property type="match status" value="1"/>
</dbReference>
<evidence type="ECO:0000259" key="8">
    <source>
        <dbReference type="SMART" id="SM00014"/>
    </source>
</evidence>
<feature type="transmembrane region" description="Helical" evidence="7">
    <location>
        <begin position="137"/>
        <end position="158"/>
    </location>
</feature>
<reference evidence="10 12" key="2">
    <citation type="submission" date="2019-03" db="EMBL/GenBank/DDBJ databases">
        <title>Freshwater and sediment microbial communities from various areas in North America, analyzing microbe dynamics in response to fracking.</title>
        <authorList>
            <person name="Lamendella R."/>
        </authorList>
    </citation>
    <scope>NUCLEOTIDE SEQUENCE [LARGE SCALE GENOMIC DNA]</scope>
    <source>
        <strain evidence="10 12">114D</strain>
    </source>
</reference>
<dbReference type="STRING" id="655355.SAMN05216283_108177"/>
<name>A0A1I2JKC7_9BACT</name>
<organism evidence="9 11">
    <name type="scientific">Sunxiuqinia elliptica</name>
    <dbReference type="NCBI Taxonomy" id="655355"/>
    <lineage>
        <taxon>Bacteria</taxon>
        <taxon>Pseudomonadati</taxon>
        <taxon>Bacteroidota</taxon>
        <taxon>Bacteroidia</taxon>
        <taxon>Marinilabiliales</taxon>
        <taxon>Prolixibacteraceae</taxon>
        <taxon>Sunxiuqinia</taxon>
    </lineage>
</organism>
<keyword evidence="4" id="KW-0378">Hydrolase</keyword>
<dbReference type="Proteomes" id="UP000294848">
    <property type="component" value="Unassembled WGS sequence"/>
</dbReference>
<evidence type="ECO:0000256" key="7">
    <source>
        <dbReference type="SAM" id="Phobius"/>
    </source>
</evidence>
<feature type="transmembrane region" description="Helical" evidence="7">
    <location>
        <begin position="189"/>
        <end position="211"/>
    </location>
</feature>
<sequence length="231" mass="26612">MAMEIKETFQKIFGNRGLKSFLVGMMVFAVAGIVVFLTTKHGDVVLFINRYSREAWDPIATFLTDLGLGTFVAGLMALLLFWKVRYGLTGLINLGLVGIFTNLGKKVIFSNRPRPFNYFYYDDFHRFLYHAELNYHYSFPSGHTMTIFSAMSLIAFFVGKRSAGIFFFFAALIIGFTRIYLLQHFFLDVYVGAIVGVFCTILAVLLLNGVLRLQRFSWFDQPIYKIRFKRQ</sequence>
<dbReference type="Proteomes" id="UP000198964">
    <property type="component" value="Unassembled WGS sequence"/>
</dbReference>